<dbReference type="FunCoup" id="K5WIL9">
    <property type="interactions" value="31"/>
</dbReference>
<keyword evidence="4 5" id="KW-0472">Membrane</keyword>
<feature type="transmembrane region" description="Helical" evidence="5">
    <location>
        <begin position="84"/>
        <end position="106"/>
    </location>
</feature>
<dbReference type="PANTHER" id="PTHR31465">
    <property type="entry name" value="PROTEIN RTA1-RELATED"/>
    <property type="match status" value="1"/>
</dbReference>
<gene>
    <name evidence="6" type="ORF">PHACADRAFT_130668</name>
</gene>
<dbReference type="InParanoid" id="K5WIL9"/>
<evidence type="ECO:0008006" key="8">
    <source>
        <dbReference type="Google" id="ProtNLM"/>
    </source>
</evidence>
<evidence type="ECO:0000256" key="1">
    <source>
        <dbReference type="ARBA" id="ARBA00004141"/>
    </source>
</evidence>
<evidence type="ECO:0000256" key="5">
    <source>
        <dbReference type="SAM" id="Phobius"/>
    </source>
</evidence>
<dbReference type="GO" id="GO:0000324">
    <property type="term" value="C:fungal-type vacuole"/>
    <property type="evidence" value="ECO:0007669"/>
    <property type="project" value="TreeGrafter"/>
</dbReference>
<dbReference type="Pfam" id="PF04479">
    <property type="entry name" value="RTA1"/>
    <property type="match status" value="1"/>
</dbReference>
<evidence type="ECO:0000256" key="4">
    <source>
        <dbReference type="ARBA" id="ARBA00023136"/>
    </source>
</evidence>
<keyword evidence="2 5" id="KW-0812">Transmembrane</keyword>
<feature type="transmembrane region" description="Helical" evidence="5">
    <location>
        <begin position="215"/>
        <end position="236"/>
    </location>
</feature>
<sequence>MNSTTHLNKVATATGSPYHYTPTKAICILFAILFSVSTSWHAFYGIRYRLWWIFPTIFLAGGGEIAGWVGRTMSSFDVTNRTGFMIQIVCLIIAPTPLLASIFIIFSSLTQKIGTWYSRLSPRLCMFLALDIVALLIQGGGGGIAAGANTDSQQKLGSNVMLIGIIFQTVAMVVFMLLAIEFFTRYALNKPVRKNSGGHGQDSYSRSALHPKLKLMSIGLSVATLFLFVRAIYRLFELAGGWNGRINSTQWYFNLFDGTMVVLSMYTLNFFNPGPLLFSVPEVTSSQGSQEKLAYATSESSPMQQV</sequence>
<proteinExistence type="predicted"/>
<dbReference type="AlphaFoldDB" id="K5WIL9"/>
<evidence type="ECO:0000256" key="3">
    <source>
        <dbReference type="ARBA" id="ARBA00022989"/>
    </source>
</evidence>
<reference evidence="6 7" key="1">
    <citation type="journal article" date="2012" name="BMC Genomics">
        <title>Comparative genomics of the white-rot fungi, Phanerochaete carnosa and P. chrysosporium, to elucidate the genetic basis of the distinct wood types they colonize.</title>
        <authorList>
            <person name="Suzuki H."/>
            <person name="MacDonald J."/>
            <person name="Syed K."/>
            <person name="Salamov A."/>
            <person name="Hori C."/>
            <person name="Aerts A."/>
            <person name="Henrissat B."/>
            <person name="Wiebenga A."/>
            <person name="vanKuyk P.A."/>
            <person name="Barry K."/>
            <person name="Lindquist E."/>
            <person name="LaButti K."/>
            <person name="Lapidus A."/>
            <person name="Lucas S."/>
            <person name="Coutinho P."/>
            <person name="Gong Y."/>
            <person name="Samejima M."/>
            <person name="Mahadevan R."/>
            <person name="Abou-Zaid M."/>
            <person name="de Vries R.P."/>
            <person name="Igarashi K."/>
            <person name="Yadav J.S."/>
            <person name="Grigoriev I.V."/>
            <person name="Master E.R."/>
        </authorList>
    </citation>
    <scope>NUCLEOTIDE SEQUENCE [LARGE SCALE GENOMIC DNA]</scope>
    <source>
        <strain evidence="6 7">HHB-10118-sp</strain>
    </source>
</reference>
<name>K5WIL9_PHACS</name>
<dbReference type="PANTHER" id="PTHR31465:SF9">
    <property type="entry name" value="SPHINGOID LONG-CHAIN BASE TRANSPORTER RSB1"/>
    <property type="match status" value="1"/>
</dbReference>
<dbReference type="OrthoDB" id="3358017at2759"/>
<dbReference type="STRING" id="650164.K5WIL9"/>
<feature type="transmembrane region" description="Helical" evidence="5">
    <location>
        <begin position="160"/>
        <end position="184"/>
    </location>
</feature>
<feature type="transmembrane region" description="Helical" evidence="5">
    <location>
        <begin position="23"/>
        <end position="43"/>
    </location>
</feature>
<dbReference type="KEGG" id="pco:PHACADRAFT_130668"/>
<dbReference type="EMBL" id="JH930479">
    <property type="protein sequence ID" value="EKM50092.1"/>
    <property type="molecule type" value="Genomic_DNA"/>
</dbReference>
<evidence type="ECO:0000313" key="7">
    <source>
        <dbReference type="Proteomes" id="UP000008370"/>
    </source>
</evidence>
<accession>K5WIL9</accession>
<comment type="subcellular location">
    <subcellularLocation>
        <location evidence="1">Membrane</location>
        <topology evidence="1">Multi-pass membrane protein</topology>
    </subcellularLocation>
</comment>
<dbReference type="HOGENOM" id="CLU_033465_6_0_1"/>
<dbReference type="Proteomes" id="UP000008370">
    <property type="component" value="Unassembled WGS sequence"/>
</dbReference>
<evidence type="ECO:0000256" key="2">
    <source>
        <dbReference type="ARBA" id="ARBA00022692"/>
    </source>
</evidence>
<feature type="transmembrane region" description="Helical" evidence="5">
    <location>
        <begin position="127"/>
        <end position="148"/>
    </location>
</feature>
<evidence type="ECO:0000313" key="6">
    <source>
        <dbReference type="EMBL" id="EKM50092.1"/>
    </source>
</evidence>
<keyword evidence="7" id="KW-1185">Reference proteome</keyword>
<organism evidence="6 7">
    <name type="scientific">Phanerochaete carnosa (strain HHB-10118-sp)</name>
    <name type="common">White-rot fungus</name>
    <name type="synonym">Peniophora carnosa</name>
    <dbReference type="NCBI Taxonomy" id="650164"/>
    <lineage>
        <taxon>Eukaryota</taxon>
        <taxon>Fungi</taxon>
        <taxon>Dikarya</taxon>
        <taxon>Basidiomycota</taxon>
        <taxon>Agaricomycotina</taxon>
        <taxon>Agaricomycetes</taxon>
        <taxon>Polyporales</taxon>
        <taxon>Phanerochaetaceae</taxon>
        <taxon>Phanerochaete</taxon>
    </lineage>
</organism>
<protein>
    <recommendedName>
        <fullName evidence="8">RTA1 like protein</fullName>
    </recommendedName>
</protein>
<keyword evidence="3 5" id="KW-1133">Transmembrane helix</keyword>
<feature type="transmembrane region" description="Helical" evidence="5">
    <location>
        <begin position="251"/>
        <end position="271"/>
    </location>
</feature>
<dbReference type="RefSeq" id="XP_007401285.1">
    <property type="nucleotide sequence ID" value="XM_007401223.1"/>
</dbReference>
<dbReference type="GeneID" id="18908177"/>
<feature type="transmembrane region" description="Helical" evidence="5">
    <location>
        <begin position="50"/>
        <end position="69"/>
    </location>
</feature>
<dbReference type="InterPro" id="IPR007568">
    <property type="entry name" value="RTA1"/>
</dbReference>
<dbReference type="GO" id="GO:0005886">
    <property type="term" value="C:plasma membrane"/>
    <property type="evidence" value="ECO:0007669"/>
    <property type="project" value="TreeGrafter"/>
</dbReference>